<dbReference type="EMBL" id="CAJNXB010004631">
    <property type="protein sequence ID" value="CAF3385168.1"/>
    <property type="molecule type" value="Genomic_DNA"/>
</dbReference>
<dbReference type="Proteomes" id="UP000663825">
    <property type="component" value="Unassembled WGS sequence"/>
</dbReference>
<evidence type="ECO:0000313" key="1">
    <source>
        <dbReference type="EMBL" id="CAF3385168.1"/>
    </source>
</evidence>
<proteinExistence type="predicted"/>
<evidence type="ECO:0000313" key="3">
    <source>
        <dbReference type="EMBL" id="CAF4269196.1"/>
    </source>
</evidence>
<reference evidence="4" key="1">
    <citation type="submission" date="2021-02" db="EMBL/GenBank/DDBJ databases">
        <authorList>
            <person name="Nowell W R."/>
        </authorList>
    </citation>
    <scope>NUCLEOTIDE SEQUENCE</scope>
</reference>
<keyword evidence="5" id="KW-1185">Reference proteome</keyword>
<dbReference type="EMBL" id="CAJNYD010004175">
    <property type="protein sequence ID" value="CAF3577658.1"/>
    <property type="molecule type" value="Genomic_DNA"/>
</dbReference>
<dbReference type="EMBL" id="CAJOBP010001542">
    <property type="protein sequence ID" value="CAF4292549.1"/>
    <property type="molecule type" value="Genomic_DNA"/>
</dbReference>
<accession>A0A820HHV6</accession>
<evidence type="ECO:0000313" key="2">
    <source>
        <dbReference type="EMBL" id="CAF3577658.1"/>
    </source>
</evidence>
<evidence type="ECO:0000313" key="5">
    <source>
        <dbReference type="Proteomes" id="UP000663873"/>
    </source>
</evidence>
<dbReference type="Proteomes" id="UP000663851">
    <property type="component" value="Unassembled WGS sequence"/>
</dbReference>
<comment type="caution">
    <text evidence="4">The sequence shown here is derived from an EMBL/GenBank/DDBJ whole genome shotgun (WGS) entry which is preliminary data.</text>
</comment>
<organism evidence="4 5">
    <name type="scientific">Rotaria socialis</name>
    <dbReference type="NCBI Taxonomy" id="392032"/>
    <lineage>
        <taxon>Eukaryota</taxon>
        <taxon>Metazoa</taxon>
        <taxon>Spiralia</taxon>
        <taxon>Gnathifera</taxon>
        <taxon>Rotifera</taxon>
        <taxon>Eurotatoria</taxon>
        <taxon>Bdelloidea</taxon>
        <taxon>Philodinida</taxon>
        <taxon>Philodinidae</taxon>
        <taxon>Rotaria</taxon>
    </lineage>
</organism>
<dbReference type="AlphaFoldDB" id="A0A820HHV6"/>
<dbReference type="EMBL" id="CAJOBO010000670">
    <property type="protein sequence ID" value="CAF4269196.1"/>
    <property type="molecule type" value="Genomic_DNA"/>
</dbReference>
<evidence type="ECO:0000313" key="4">
    <source>
        <dbReference type="EMBL" id="CAF4292549.1"/>
    </source>
</evidence>
<dbReference type="Proteomes" id="UP000663873">
    <property type="component" value="Unassembled WGS sequence"/>
</dbReference>
<gene>
    <name evidence="3" type="ORF">HFQ381_LOCUS11561</name>
    <name evidence="2" type="ORF">LUA448_LOCUS29283</name>
    <name evidence="1" type="ORF">TIS948_LOCUS26314</name>
    <name evidence="4" type="ORF">UJA718_LOCUS12114</name>
</gene>
<protein>
    <submittedName>
        <fullName evidence="4">Uncharacterized protein</fullName>
    </submittedName>
</protein>
<sequence length="82" mass="9671">MVSTYVDITSSRYPIELWNVNDALLKNLPRTNNHVEGYNGRLGSLFPVRPYLFRLIERLRDEQVYQHLLAEQATVHTKKENK</sequence>
<name>A0A820HHV6_9BILA</name>
<dbReference type="OrthoDB" id="6127759at2759"/>
<dbReference type="Proteomes" id="UP000663833">
    <property type="component" value="Unassembled WGS sequence"/>
</dbReference>